<feature type="transmembrane region" description="Helical" evidence="1">
    <location>
        <begin position="20"/>
        <end position="38"/>
    </location>
</feature>
<sequence>MHRSAHVQTNWLTFCRNRILLRATGTWAVGLCFAVVLGCESRTPLVPVAGTVALDGEPLPMGNIMVAPASGPVAYGTIDSEGRFSLQTRDGVGCVVGTHPISITASEMVDDGAAIRRLVPERYSDFASSELSIEVTDPTPDLRIELTSEGLSERLLSNEGDLQF</sequence>
<dbReference type="AlphaFoldDB" id="A0A517M072"/>
<name>A0A517M072_9BACT</name>
<keyword evidence="1" id="KW-0472">Membrane</keyword>
<dbReference type="EMBL" id="CP036261">
    <property type="protein sequence ID" value="QDS88288.1"/>
    <property type="molecule type" value="Genomic_DNA"/>
</dbReference>
<proteinExistence type="predicted"/>
<organism evidence="2 3">
    <name type="scientific">Rosistilla ulvae</name>
    <dbReference type="NCBI Taxonomy" id="1930277"/>
    <lineage>
        <taxon>Bacteria</taxon>
        <taxon>Pseudomonadati</taxon>
        <taxon>Planctomycetota</taxon>
        <taxon>Planctomycetia</taxon>
        <taxon>Pirellulales</taxon>
        <taxon>Pirellulaceae</taxon>
        <taxon>Rosistilla</taxon>
    </lineage>
</organism>
<evidence type="ECO:0000313" key="2">
    <source>
        <dbReference type="EMBL" id="QDS88288.1"/>
    </source>
</evidence>
<gene>
    <name evidence="2" type="ORF">EC9_24780</name>
</gene>
<protein>
    <recommendedName>
        <fullName evidence="4">Carboxypeptidase regulatory-like domain-containing protein</fullName>
    </recommendedName>
</protein>
<keyword evidence="1" id="KW-0812">Transmembrane</keyword>
<evidence type="ECO:0008006" key="4">
    <source>
        <dbReference type="Google" id="ProtNLM"/>
    </source>
</evidence>
<dbReference type="Proteomes" id="UP000319557">
    <property type="component" value="Chromosome"/>
</dbReference>
<keyword evidence="3" id="KW-1185">Reference proteome</keyword>
<evidence type="ECO:0000313" key="3">
    <source>
        <dbReference type="Proteomes" id="UP000319557"/>
    </source>
</evidence>
<accession>A0A517M072</accession>
<dbReference type="KEGG" id="ruv:EC9_24780"/>
<reference evidence="2 3" key="1">
    <citation type="submission" date="2019-02" db="EMBL/GenBank/DDBJ databases">
        <title>Deep-cultivation of Planctomycetes and their phenomic and genomic characterization uncovers novel biology.</title>
        <authorList>
            <person name="Wiegand S."/>
            <person name="Jogler M."/>
            <person name="Boedeker C."/>
            <person name="Pinto D."/>
            <person name="Vollmers J."/>
            <person name="Rivas-Marin E."/>
            <person name="Kohn T."/>
            <person name="Peeters S.H."/>
            <person name="Heuer A."/>
            <person name="Rast P."/>
            <person name="Oberbeckmann S."/>
            <person name="Bunk B."/>
            <person name="Jeske O."/>
            <person name="Meyerdierks A."/>
            <person name="Storesund J.E."/>
            <person name="Kallscheuer N."/>
            <person name="Luecker S."/>
            <person name="Lage O.M."/>
            <person name="Pohl T."/>
            <person name="Merkel B.J."/>
            <person name="Hornburger P."/>
            <person name="Mueller R.-W."/>
            <person name="Bruemmer F."/>
            <person name="Labrenz M."/>
            <person name="Spormann A.M."/>
            <person name="Op den Camp H."/>
            <person name="Overmann J."/>
            <person name="Amann R."/>
            <person name="Jetten M.S.M."/>
            <person name="Mascher T."/>
            <person name="Medema M.H."/>
            <person name="Devos D.P."/>
            <person name="Kaster A.-K."/>
            <person name="Ovreas L."/>
            <person name="Rohde M."/>
            <person name="Galperin M.Y."/>
            <person name="Jogler C."/>
        </authorList>
    </citation>
    <scope>NUCLEOTIDE SEQUENCE [LARGE SCALE GENOMIC DNA]</scope>
    <source>
        <strain evidence="2 3">EC9</strain>
    </source>
</reference>
<keyword evidence="1" id="KW-1133">Transmembrane helix</keyword>
<evidence type="ECO:0000256" key="1">
    <source>
        <dbReference type="SAM" id="Phobius"/>
    </source>
</evidence>